<gene>
    <name evidence="1" type="ORF">DP202_26575</name>
</gene>
<organism evidence="1 2">
    <name type="scientific">Enterobacter cloacae</name>
    <dbReference type="NCBI Taxonomy" id="550"/>
    <lineage>
        <taxon>Bacteria</taxon>
        <taxon>Pseudomonadati</taxon>
        <taxon>Pseudomonadota</taxon>
        <taxon>Gammaproteobacteria</taxon>
        <taxon>Enterobacterales</taxon>
        <taxon>Enterobacteriaceae</taxon>
        <taxon>Enterobacter</taxon>
        <taxon>Enterobacter cloacae complex</taxon>
    </lineage>
</organism>
<proteinExistence type="predicted"/>
<comment type="caution">
    <text evidence="1">The sequence shown here is derived from an EMBL/GenBank/DDBJ whole genome shotgun (WGS) entry which is preliminary data.</text>
</comment>
<evidence type="ECO:0000313" key="2">
    <source>
        <dbReference type="Proteomes" id="UP000251576"/>
    </source>
</evidence>
<accession>A0A330G0H7</accession>
<protein>
    <submittedName>
        <fullName evidence="1">Type VI secretion system tube protein Hcp</fullName>
    </submittedName>
</protein>
<evidence type="ECO:0000313" key="1">
    <source>
        <dbReference type="EMBL" id="RAZ60884.1"/>
    </source>
</evidence>
<dbReference type="Proteomes" id="UP000251576">
    <property type="component" value="Unassembled WGS sequence"/>
</dbReference>
<feature type="non-terminal residue" evidence="1">
    <location>
        <position position="108"/>
    </location>
</feature>
<dbReference type="AlphaFoldDB" id="A0A330G0H7"/>
<reference evidence="1 2" key="1">
    <citation type="submission" date="2018-06" db="EMBL/GenBank/DDBJ databases">
        <title>ACT-28, a chromosomally-encoded AmpC with carbapenemase activity from Enterobacter kobei.</title>
        <authorList>
            <person name="Jousset A.B."/>
            <person name="Oueslati S."/>
            <person name="Bernabeu S."/>
            <person name="Takissian J."/>
            <person name="Creton E."/>
            <person name="Vogel A."/>
            <person name="Cotellon G."/>
            <person name="Bonnin R.A."/>
            <person name="Dortet L."/>
            <person name="Naas T."/>
        </authorList>
    </citation>
    <scope>NUCLEOTIDE SEQUENCE [LARGE SCALE GENOMIC DNA]</scope>
    <source>
        <strain evidence="1 2">99B3</strain>
    </source>
</reference>
<sequence>KTDKAVAGLISKIEQTLRNLKNILNKQLLIVKSLQFDIFGFSRGAAAARHFANRVLAQDSAIIAAIRQGLNGVAFQGAPAGKTRFIGIFDTVAAIGSPVNGMNPHSAS</sequence>
<name>A0A330G0H7_ENTCL</name>
<dbReference type="EMBL" id="QMDH01000109">
    <property type="protein sequence ID" value="RAZ60884.1"/>
    <property type="molecule type" value="Genomic_DNA"/>
</dbReference>
<feature type="non-terminal residue" evidence="1">
    <location>
        <position position="1"/>
    </location>
</feature>